<evidence type="ECO:0000313" key="13">
    <source>
        <dbReference type="Proteomes" id="UP000702954"/>
    </source>
</evidence>
<feature type="domain" description="ABC3 transporter permease C-terminal" evidence="8">
    <location>
        <begin position="761"/>
        <end position="877"/>
    </location>
</feature>
<name>A0A4R3J5N1_9FIRM</name>
<feature type="transmembrane region" description="Helical" evidence="7">
    <location>
        <begin position="753"/>
        <end position="777"/>
    </location>
</feature>
<dbReference type="InterPro" id="IPR003838">
    <property type="entry name" value="ABC3_permease_C"/>
</dbReference>
<feature type="transmembrane region" description="Helical" evidence="7">
    <location>
        <begin position="30"/>
        <end position="53"/>
    </location>
</feature>
<evidence type="ECO:0000256" key="2">
    <source>
        <dbReference type="ARBA" id="ARBA00022475"/>
    </source>
</evidence>
<evidence type="ECO:0000259" key="9">
    <source>
        <dbReference type="Pfam" id="PF12704"/>
    </source>
</evidence>
<reference evidence="11 12" key="2">
    <citation type="submission" date="2019-03" db="EMBL/GenBank/DDBJ databases">
        <title>Genomic Encyclopedia of Type Strains, Phase IV (KMG-IV): sequencing the most valuable type-strain genomes for metagenomic binning, comparative biology and taxonomic classification.</title>
        <authorList>
            <person name="Goeker M."/>
        </authorList>
    </citation>
    <scope>NUCLEOTIDE SEQUENCE [LARGE SCALE GENOMIC DNA]</scope>
    <source>
        <strain evidence="11 12">DSM 103426</strain>
    </source>
</reference>
<evidence type="ECO:0000313" key="12">
    <source>
        <dbReference type="Proteomes" id="UP000294613"/>
    </source>
</evidence>
<feature type="domain" description="ABC3 transporter permease C-terminal" evidence="8">
    <location>
        <begin position="276"/>
        <end position="396"/>
    </location>
</feature>
<dbReference type="GO" id="GO:0005886">
    <property type="term" value="C:plasma membrane"/>
    <property type="evidence" value="ECO:0007669"/>
    <property type="project" value="UniProtKB-SubCell"/>
</dbReference>
<feature type="transmembrane region" description="Helical" evidence="7">
    <location>
        <begin position="268"/>
        <end position="293"/>
    </location>
</feature>
<feature type="transmembrane region" description="Helical" evidence="7">
    <location>
        <begin position="325"/>
        <end position="348"/>
    </location>
</feature>
<keyword evidence="3 7" id="KW-0812">Transmembrane</keyword>
<protein>
    <submittedName>
        <fullName evidence="10">Efflux ABC transporter permease</fullName>
    </submittedName>
    <submittedName>
        <fullName evidence="11">Putative ABC transport system permease protein</fullName>
    </submittedName>
</protein>
<evidence type="ECO:0000313" key="10">
    <source>
        <dbReference type="EMBL" id="GBU05712.1"/>
    </source>
</evidence>
<sequence length="889" mass="98693">MSDVLFGNNNKAVIKKVANRSFHSNKKRNILAVIAIALTTFLLTAVLTIGFGAKNTMQYSQARLLGSQADALVQGMTKEQAEQLKENAMFEKAGIQIGIAFLENTKQLNVELDYADETLMEVCFMTPSIGTIPKAENEVLVSANVLEDLGIPKKAGETIPVDLKVDGEIEHFDMKVSGIYEPVKNDVGYVMVSQAFLEEQEEMVSALRKDRENRNYYNAHVILKDPSMVEERIGEFIRSIGGNPDDREAENYVRIAPTPSATQSDGNLVVWLAAGVFGILFMFCGYLLIYNVFDMGVTNDVRQYGLLRTIGMTPKQVKGLVRKQAMYLFLIGTPIGVLLGILLGKGMLPAVLQMFVAELGEKNVVVGSLPYLPIIIGSVLFSALTVWISTRKSAKKASRVSPIEAVRYVEQSIGKIKERKHVKGALLPRMAKANVQRNKGRMVLVIVSLMLSIILLNSVFIFAGSFDEEVYVERQMRSDFAVYTAEAGLMQKGFTGHSAALPDNVAEAVTQRPGVKNVTKMYRNTFEDSQVSCDWGINYEVDEEVTEMTGFPDNIKEGKNKKGEFIVESHAALTPDGRPLGNVYGVSDSLIDKLDIREGEKDKSVLKEKLQNENGIILIAGYNDKGEFTEYSEADYVKQQVGDQIQFYENGVPTETFTVLAKAATTDMETGSLLGPGSNIQAEIGGPVMYMSEEHFKELYEKPSLFCVLFDTEKEQQQEMEDYLSEYTTQKNMDILYQSTEKLGANIDIYKNAFLLIGCLIGGIFALVGIINLMNLIMTSIVTRRHEFASMQSIGMTTKQLRRMVMTESLSYVLRAGVIGTVVAVILGVAVVKPLVESGFPFWFMTFHLTILPAILLSIIYIVLALIIPMVSLRFLNRQSIVERLRTGE</sequence>
<accession>A0A4R3J5N1</accession>
<dbReference type="AlphaFoldDB" id="A0A4R3J5N1"/>
<evidence type="ECO:0000256" key="3">
    <source>
        <dbReference type="ARBA" id="ARBA00022692"/>
    </source>
</evidence>
<dbReference type="PANTHER" id="PTHR30572:SF4">
    <property type="entry name" value="ABC TRANSPORTER PERMEASE YTRF"/>
    <property type="match status" value="1"/>
</dbReference>
<keyword evidence="5 7" id="KW-0472">Membrane</keyword>
<dbReference type="Proteomes" id="UP000702954">
    <property type="component" value="Unassembled WGS sequence"/>
</dbReference>
<feature type="domain" description="MacB-like periplasmic core" evidence="9">
    <location>
        <begin position="30"/>
        <end position="228"/>
    </location>
</feature>
<dbReference type="GO" id="GO:0022857">
    <property type="term" value="F:transmembrane transporter activity"/>
    <property type="evidence" value="ECO:0007669"/>
    <property type="project" value="TreeGrafter"/>
</dbReference>
<feature type="transmembrane region" description="Helical" evidence="7">
    <location>
        <begin position="442"/>
        <end position="466"/>
    </location>
</feature>
<dbReference type="EMBL" id="BHEO01000008">
    <property type="protein sequence ID" value="GBU05712.1"/>
    <property type="molecule type" value="Genomic_DNA"/>
</dbReference>
<comment type="subcellular location">
    <subcellularLocation>
        <location evidence="1">Cell membrane</location>
        <topology evidence="1">Multi-pass membrane protein</topology>
    </subcellularLocation>
</comment>
<dbReference type="Pfam" id="PF02687">
    <property type="entry name" value="FtsX"/>
    <property type="match status" value="2"/>
</dbReference>
<dbReference type="InterPro" id="IPR025857">
    <property type="entry name" value="MacB_PCD"/>
</dbReference>
<feature type="transmembrane region" description="Helical" evidence="7">
    <location>
        <begin position="851"/>
        <end position="876"/>
    </location>
</feature>
<evidence type="ECO:0000313" key="11">
    <source>
        <dbReference type="EMBL" id="TCS61199.1"/>
    </source>
</evidence>
<feature type="transmembrane region" description="Helical" evidence="7">
    <location>
        <begin position="812"/>
        <end position="831"/>
    </location>
</feature>
<comment type="similarity">
    <text evidence="6">Belongs to the ABC-4 integral membrane protein family.</text>
</comment>
<keyword evidence="2" id="KW-1003">Cell membrane</keyword>
<evidence type="ECO:0000256" key="7">
    <source>
        <dbReference type="SAM" id="Phobius"/>
    </source>
</evidence>
<comment type="caution">
    <text evidence="11">The sequence shown here is derived from an EMBL/GenBank/DDBJ whole genome shotgun (WGS) entry which is preliminary data.</text>
</comment>
<feature type="transmembrane region" description="Helical" evidence="7">
    <location>
        <begin position="368"/>
        <end position="389"/>
    </location>
</feature>
<dbReference type="PANTHER" id="PTHR30572">
    <property type="entry name" value="MEMBRANE COMPONENT OF TRANSPORTER-RELATED"/>
    <property type="match status" value="1"/>
</dbReference>
<dbReference type="Proteomes" id="UP000294613">
    <property type="component" value="Unassembled WGS sequence"/>
</dbReference>
<gene>
    <name evidence="11" type="ORF">EDD74_13820</name>
    <name evidence="10" type="ORF">FAEUMB_22530</name>
</gene>
<dbReference type="EMBL" id="SLZV01000038">
    <property type="protein sequence ID" value="TCS61199.1"/>
    <property type="molecule type" value="Genomic_DNA"/>
</dbReference>
<dbReference type="InterPro" id="IPR050250">
    <property type="entry name" value="Macrolide_Exporter_MacB"/>
</dbReference>
<dbReference type="Pfam" id="PF12704">
    <property type="entry name" value="MacB_PCD"/>
    <property type="match status" value="1"/>
</dbReference>
<evidence type="ECO:0000256" key="4">
    <source>
        <dbReference type="ARBA" id="ARBA00022989"/>
    </source>
</evidence>
<dbReference type="RefSeq" id="WP_116441956.1">
    <property type="nucleotide sequence ID" value="NZ_BHEO01000008.1"/>
</dbReference>
<evidence type="ECO:0000256" key="5">
    <source>
        <dbReference type="ARBA" id="ARBA00023136"/>
    </source>
</evidence>
<organism evidence="11 12">
    <name type="scientific">Faecalimonas umbilicata</name>
    <dbReference type="NCBI Taxonomy" id="1912855"/>
    <lineage>
        <taxon>Bacteria</taxon>
        <taxon>Bacillati</taxon>
        <taxon>Bacillota</taxon>
        <taxon>Clostridia</taxon>
        <taxon>Lachnospirales</taxon>
        <taxon>Lachnospiraceae</taxon>
        <taxon>Faecalimonas</taxon>
    </lineage>
</organism>
<evidence type="ECO:0000256" key="1">
    <source>
        <dbReference type="ARBA" id="ARBA00004651"/>
    </source>
</evidence>
<evidence type="ECO:0000259" key="8">
    <source>
        <dbReference type="Pfam" id="PF02687"/>
    </source>
</evidence>
<keyword evidence="4 7" id="KW-1133">Transmembrane helix</keyword>
<reference evidence="10 13" key="1">
    <citation type="journal article" date="2018" name="Int. J. Syst. Evol. Microbiol.">
        <title>Draft Genome Sequence of Faecalimonas umbilicata JCM 30896T, an Acetate-Producing Bacterium Isolated from Human Feces.</title>
        <authorList>
            <person name="Sakamoto M."/>
            <person name="Ikeyama N."/>
            <person name="Yuki M."/>
            <person name="Ohkuma M."/>
        </authorList>
    </citation>
    <scope>NUCLEOTIDE SEQUENCE [LARGE SCALE GENOMIC DNA]</scope>
    <source>
        <strain evidence="10 13">EGH7</strain>
    </source>
</reference>
<keyword evidence="13" id="KW-1185">Reference proteome</keyword>
<proteinExistence type="inferred from homology"/>
<evidence type="ECO:0000256" key="6">
    <source>
        <dbReference type="ARBA" id="ARBA00038076"/>
    </source>
</evidence>